<keyword evidence="1 2" id="KW-0728">SH3 domain</keyword>
<evidence type="ECO:0000256" key="2">
    <source>
        <dbReference type="PROSITE-ProRule" id="PRU00192"/>
    </source>
</evidence>
<dbReference type="InterPro" id="IPR036028">
    <property type="entry name" value="SH3-like_dom_sf"/>
</dbReference>
<dbReference type="SMART" id="SM00326">
    <property type="entry name" value="SH3"/>
    <property type="match status" value="1"/>
</dbReference>
<proteinExistence type="predicted"/>
<feature type="region of interest" description="Disordered" evidence="3">
    <location>
        <begin position="94"/>
        <end position="275"/>
    </location>
</feature>
<reference evidence="5" key="1">
    <citation type="journal article" date="2020" name="Stud. Mycol.">
        <title>101 Dothideomycetes genomes: a test case for predicting lifestyles and emergence of pathogens.</title>
        <authorList>
            <person name="Haridas S."/>
            <person name="Albert R."/>
            <person name="Binder M."/>
            <person name="Bloem J."/>
            <person name="Labutti K."/>
            <person name="Salamov A."/>
            <person name="Andreopoulos B."/>
            <person name="Baker S."/>
            <person name="Barry K."/>
            <person name="Bills G."/>
            <person name="Bluhm B."/>
            <person name="Cannon C."/>
            <person name="Castanera R."/>
            <person name="Culley D."/>
            <person name="Daum C."/>
            <person name="Ezra D."/>
            <person name="Gonzalez J."/>
            <person name="Henrissat B."/>
            <person name="Kuo A."/>
            <person name="Liang C."/>
            <person name="Lipzen A."/>
            <person name="Lutzoni F."/>
            <person name="Magnuson J."/>
            <person name="Mondo S."/>
            <person name="Nolan M."/>
            <person name="Ohm R."/>
            <person name="Pangilinan J."/>
            <person name="Park H.-J."/>
            <person name="Ramirez L."/>
            <person name="Alfaro M."/>
            <person name="Sun H."/>
            <person name="Tritt A."/>
            <person name="Yoshinaga Y."/>
            <person name="Zwiers L.-H."/>
            <person name="Turgeon B."/>
            <person name="Goodwin S."/>
            <person name="Spatafora J."/>
            <person name="Crous P."/>
            <person name="Grigoriev I."/>
        </authorList>
    </citation>
    <scope>NUCLEOTIDE SEQUENCE</scope>
    <source>
        <strain evidence="5">CBS 115976</strain>
    </source>
</reference>
<feature type="region of interest" description="Disordered" evidence="3">
    <location>
        <begin position="1"/>
        <end position="65"/>
    </location>
</feature>
<protein>
    <recommendedName>
        <fullName evidence="4">SH3 domain-containing protein</fullName>
    </recommendedName>
</protein>
<dbReference type="PROSITE" id="PS50002">
    <property type="entry name" value="SH3"/>
    <property type="match status" value="1"/>
</dbReference>
<feature type="compositionally biased region" description="Basic and acidic residues" evidence="3">
    <location>
        <begin position="246"/>
        <end position="262"/>
    </location>
</feature>
<dbReference type="OrthoDB" id="19092at2759"/>
<dbReference type="InterPro" id="IPR001452">
    <property type="entry name" value="SH3_domain"/>
</dbReference>
<feature type="compositionally biased region" description="Polar residues" evidence="3">
    <location>
        <begin position="132"/>
        <end position="141"/>
    </location>
</feature>
<dbReference type="EMBL" id="MU004239">
    <property type="protein sequence ID" value="KAF2666331.1"/>
    <property type="molecule type" value="Genomic_DNA"/>
</dbReference>
<evidence type="ECO:0000313" key="6">
    <source>
        <dbReference type="Proteomes" id="UP000799302"/>
    </source>
</evidence>
<feature type="compositionally biased region" description="Basic and acidic residues" evidence="3">
    <location>
        <begin position="423"/>
        <end position="453"/>
    </location>
</feature>
<organism evidence="5 6">
    <name type="scientific">Microthyrium microscopicum</name>
    <dbReference type="NCBI Taxonomy" id="703497"/>
    <lineage>
        <taxon>Eukaryota</taxon>
        <taxon>Fungi</taxon>
        <taxon>Dikarya</taxon>
        <taxon>Ascomycota</taxon>
        <taxon>Pezizomycotina</taxon>
        <taxon>Dothideomycetes</taxon>
        <taxon>Dothideomycetes incertae sedis</taxon>
        <taxon>Microthyriales</taxon>
        <taxon>Microthyriaceae</taxon>
        <taxon>Microthyrium</taxon>
    </lineage>
</organism>
<evidence type="ECO:0000256" key="1">
    <source>
        <dbReference type="ARBA" id="ARBA00022443"/>
    </source>
</evidence>
<dbReference type="Proteomes" id="UP000799302">
    <property type="component" value="Unassembled WGS sequence"/>
</dbReference>
<evidence type="ECO:0000313" key="5">
    <source>
        <dbReference type="EMBL" id="KAF2666331.1"/>
    </source>
</evidence>
<name>A0A6A6U413_9PEZI</name>
<dbReference type="SUPFAM" id="SSF50044">
    <property type="entry name" value="SH3-domain"/>
    <property type="match status" value="1"/>
</dbReference>
<feature type="compositionally biased region" description="Polar residues" evidence="3">
    <location>
        <begin position="1"/>
        <end position="27"/>
    </location>
</feature>
<accession>A0A6A6U413</accession>
<dbReference type="Pfam" id="PF14604">
    <property type="entry name" value="SH3_9"/>
    <property type="match status" value="1"/>
</dbReference>
<gene>
    <name evidence="5" type="ORF">BT63DRAFT_458687</name>
</gene>
<feature type="compositionally biased region" description="Polar residues" evidence="3">
    <location>
        <begin position="386"/>
        <end position="400"/>
    </location>
</feature>
<feature type="compositionally biased region" description="Polar residues" evidence="3">
    <location>
        <begin position="98"/>
        <end position="109"/>
    </location>
</feature>
<sequence>MALLEASQSPVPSSPRSILTPILTSPAQPSPRPSAMSAAMQKRFSTYSVHSNSSTTQAHNSRPQSMAFPHFHSSLSYALVRDFAYPPFHPLHYGPSPDESSGATTPSSDAHTRQSDPAPSWEEPKAKWPGNWISTSDQQLPGTKFGEKDGPPWSDDEDIQSPVVTSVRHRKSRRPDERRGSYTATNGDGSETYYVSERDETAGGPGGEFITYPASQQHPNIASLAGGEPTGRKRDSNFAVTLPSRTYDEHSPARSTSQEEHYPSSSPEDWDTDDSRYSRDYSFTIVSPDEEFHGKAVALFDFARESQNELPLAEGQIILVSYRTGKGWLVAQDPLTGESGLVPEDYVRLLRDIEGGWNGLMNGITDPDESRTPTQETAGGAHHGDSSNYTPVVSTFSTSRADFKEPWSRDKIASPSINTPTEYSKRIGEDLRAHKLDENELPKKPDRTSKGAA</sequence>
<evidence type="ECO:0000259" key="4">
    <source>
        <dbReference type="PROSITE" id="PS50002"/>
    </source>
</evidence>
<dbReference type="Gene3D" id="2.30.30.40">
    <property type="entry name" value="SH3 Domains"/>
    <property type="match status" value="1"/>
</dbReference>
<feature type="compositionally biased region" description="Polar residues" evidence="3">
    <location>
        <begin position="43"/>
        <end position="64"/>
    </location>
</feature>
<evidence type="ECO:0000256" key="3">
    <source>
        <dbReference type="SAM" id="MobiDB-lite"/>
    </source>
</evidence>
<feature type="region of interest" description="Disordered" evidence="3">
    <location>
        <begin position="363"/>
        <end position="453"/>
    </location>
</feature>
<feature type="compositionally biased region" description="Basic and acidic residues" evidence="3">
    <location>
        <begin position="401"/>
        <end position="412"/>
    </location>
</feature>
<dbReference type="AlphaFoldDB" id="A0A6A6U413"/>
<keyword evidence="6" id="KW-1185">Reference proteome</keyword>
<feature type="domain" description="SH3" evidence="4">
    <location>
        <begin position="291"/>
        <end position="352"/>
    </location>
</feature>